<feature type="domain" description="PFU" evidence="7">
    <location>
        <begin position="389"/>
        <end position="494"/>
    </location>
</feature>
<evidence type="ECO:0000259" key="7">
    <source>
        <dbReference type="PROSITE" id="PS51394"/>
    </source>
</evidence>
<dbReference type="PROSITE" id="PS50082">
    <property type="entry name" value="WD_REPEATS_2"/>
    <property type="match status" value="3"/>
</dbReference>
<feature type="repeat" description="WD" evidence="6">
    <location>
        <begin position="199"/>
        <end position="239"/>
    </location>
</feature>
<dbReference type="Proteomes" id="UP000887574">
    <property type="component" value="Unplaced"/>
</dbReference>
<dbReference type="SUPFAM" id="SSF48371">
    <property type="entry name" value="ARM repeat"/>
    <property type="match status" value="1"/>
</dbReference>
<dbReference type="PROSITE" id="PS51394">
    <property type="entry name" value="PFU"/>
    <property type="match status" value="1"/>
</dbReference>
<dbReference type="PROSITE" id="PS50294">
    <property type="entry name" value="WD_REPEATS_REGION"/>
    <property type="match status" value="1"/>
</dbReference>
<dbReference type="SMART" id="SM00320">
    <property type="entry name" value="WD40"/>
    <property type="match status" value="5"/>
</dbReference>
<dbReference type="GO" id="GO:0005737">
    <property type="term" value="C:cytoplasm"/>
    <property type="evidence" value="ECO:0007669"/>
    <property type="project" value="UniProtKB-SubCell"/>
</dbReference>
<dbReference type="WBParaSite" id="jg9230">
    <property type="protein sequence ID" value="jg9230"/>
    <property type="gene ID" value="jg9230"/>
</dbReference>
<proteinExistence type="inferred from homology"/>
<accession>A0A915ET54</accession>
<dbReference type="AlphaFoldDB" id="A0A915ET54"/>
<dbReference type="InterPro" id="IPR036322">
    <property type="entry name" value="WD40_repeat_dom_sf"/>
</dbReference>
<feature type="repeat" description="WD" evidence="6">
    <location>
        <begin position="20"/>
        <end position="50"/>
    </location>
</feature>
<keyword evidence="4 6" id="KW-0853">WD repeat</keyword>
<evidence type="ECO:0000256" key="4">
    <source>
        <dbReference type="ARBA" id="ARBA00022574"/>
    </source>
</evidence>
<dbReference type="InterPro" id="IPR038122">
    <property type="entry name" value="PFU_sf"/>
</dbReference>
<dbReference type="GO" id="GO:0005634">
    <property type="term" value="C:nucleus"/>
    <property type="evidence" value="ECO:0007669"/>
    <property type="project" value="TreeGrafter"/>
</dbReference>
<evidence type="ECO:0000259" key="8">
    <source>
        <dbReference type="PROSITE" id="PS51396"/>
    </source>
</evidence>
<evidence type="ECO:0000256" key="3">
    <source>
        <dbReference type="ARBA" id="ARBA00022490"/>
    </source>
</evidence>
<dbReference type="GO" id="GO:0043161">
    <property type="term" value="P:proteasome-mediated ubiquitin-dependent protein catabolic process"/>
    <property type="evidence" value="ECO:0007669"/>
    <property type="project" value="TreeGrafter"/>
</dbReference>
<evidence type="ECO:0000256" key="2">
    <source>
        <dbReference type="ARBA" id="ARBA00008495"/>
    </source>
</evidence>
<keyword evidence="9" id="KW-1185">Reference proteome</keyword>
<evidence type="ECO:0000313" key="9">
    <source>
        <dbReference type="Proteomes" id="UP000887574"/>
    </source>
</evidence>
<keyword evidence="5" id="KW-0677">Repeat</keyword>
<feature type="domain" description="PUL" evidence="8">
    <location>
        <begin position="548"/>
        <end position="824"/>
    </location>
</feature>
<dbReference type="InterPro" id="IPR020472">
    <property type="entry name" value="WD40_PAC1"/>
</dbReference>
<dbReference type="Gene3D" id="3.10.20.870">
    <property type="entry name" value="PFU (PLAA family ubiquitin binding), C-terminal domain"/>
    <property type="match status" value="2"/>
</dbReference>
<reference evidence="10" key="1">
    <citation type="submission" date="2022-11" db="UniProtKB">
        <authorList>
            <consortium name="WormBaseParasite"/>
        </authorList>
    </citation>
    <scope>IDENTIFICATION</scope>
</reference>
<dbReference type="PANTHER" id="PTHR19849:SF0">
    <property type="entry name" value="PHOSPHOLIPASE A-2-ACTIVATING PROTEIN"/>
    <property type="match status" value="1"/>
</dbReference>
<dbReference type="InterPro" id="IPR001680">
    <property type="entry name" value="WD40_rpt"/>
</dbReference>
<keyword evidence="3" id="KW-0963">Cytoplasm</keyword>
<protein>
    <submittedName>
        <fullName evidence="10">Phospholipase A-2-activating protein</fullName>
    </submittedName>
</protein>
<dbReference type="InterPro" id="IPR013535">
    <property type="entry name" value="PUL_dom"/>
</dbReference>
<dbReference type="PROSITE" id="PS51396">
    <property type="entry name" value="PUL"/>
    <property type="match status" value="1"/>
</dbReference>
<sequence>MTEAEPMETRGNEFILSKVFEAHKQDVKCVISTTAGGLITGSRDETVKVWAERAGRYEEMIEIRQRNKLAVNSIAFYQAKDGQWLLFAGLKDGSIEVFNAGASEPMVTLLEHTSNVCVLYVDVANQLLLSGSWDSRAIVWSIDDIVQGRDFITRTELTRHTHSVWAISSIPTNPIHYLTGSADRKIKLHNSNLQEVLTFEGHIDVVRSVCALSETIFVSAANDSTLRVWDIDTGKCIQKCETTHGNISTGDICKLESKTGQEFIIAGGEKGYCEIYAIQEKRVLHYIQQIRVPVQSVWSVAASRNTDIHRQRLHFTVDKDRSASEDLLQSFDAEFAVLLAKEVENQKESDSVTIKVSLDDNAPNLDLKYVKGTDPAVCAEKFITDNRLPASYLNEIIEYIKTNVPEARLAEAAKYRRQETQRETIDGELFDYALEVKLKENGPPMKLGYNIGEDPDYATQRFVEKHKLNVGIMGQLSAFLRSQIPELQTPSQFVRIGGASNTGYVDPFTGGGRYVPGGIPGNDSSPAATGDPLTGGNRYVPGKTTSWRARSIARVFKFGLEGVASKTIPKLREMNALQPDELKLDESQINALNQIMTEPVYEVTDLHVAAIEIGLQWSIETIVPVLDIFRVALLNTELNEIFCSCESANGKHPRGADTLQRLSLLLISEPSDPVRILVCRALANACVHEPGRVMLNSEVSVISKAVVNQFEQPKQTVQVAAASALANFALLLLKHTESGSVTELGPREDVLRAVINTTERVMSFSDHSPIALTRILQSIATLMWGDSSVINLAKNREMASIINRIKDSVTEESSKNVARDCVEMIHAV</sequence>
<dbReference type="InterPro" id="IPR016024">
    <property type="entry name" value="ARM-type_fold"/>
</dbReference>
<evidence type="ECO:0000256" key="6">
    <source>
        <dbReference type="PROSITE-ProRule" id="PRU00221"/>
    </source>
</evidence>
<dbReference type="Pfam" id="PF00400">
    <property type="entry name" value="WD40"/>
    <property type="match status" value="4"/>
</dbReference>
<dbReference type="InterPro" id="IPR015943">
    <property type="entry name" value="WD40/YVTN_repeat-like_dom_sf"/>
</dbReference>
<dbReference type="Pfam" id="PF08324">
    <property type="entry name" value="PUL"/>
    <property type="match status" value="1"/>
</dbReference>
<evidence type="ECO:0000256" key="5">
    <source>
        <dbReference type="ARBA" id="ARBA00022737"/>
    </source>
</evidence>
<comment type="subcellular location">
    <subcellularLocation>
        <location evidence="1">Cytoplasm</location>
    </subcellularLocation>
</comment>
<dbReference type="SUPFAM" id="SSF50978">
    <property type="entry name" value="WD40 repeat-like"/>
    <property type="match status" value="1"/>
</dbReference>
<dbReference type="PRINTS" id="PR00320">
    <property type="entry name" value="GPROTEINBRPT"/>
</dbReference>
<comment type="similarity">
    <text evidence="2">Belongs to the WD repeat PLAP family.</text>
</comment>
<dbReference type="GO" id="GO:0010992">
    <property type="term" value="P:ubiquitin recycling"/>
    <property type="evidence" value="ECO:0007669"/>
    <property type="project" value="TreeGrafter"/>
</dbReference>
<feature type="repeat" description="WD" evidence="6">
    <location>
        <begin position="109"/>
        <end position="143"/>
    </location>
</feature>
<evidence type="ECO:0000256" key="1">
    <source>
        <dbReference type="ARBA" id="ARBA00004496"/>
    </source>
</evidence>
<dbReference type="GO" id="GO:0043130">
    <property type="term" value="F:ubiquitin binding"/>
    <property type="evidence" value="ECO:0007669"/>
    <property type="project" value="TreeGrafter"/>
</dbReference>
<dbReference type="PANTHER" id="PTHR19849">
    <property type="entry name" value="PHOSPHOLIPASE A-2-ACTIVATING PROTEIN"/>
    <property type="match status" value="1"/>
</dbReference>
<evidence type="ECO:0000313" key="10">
    <source>
        <dbReference type="WBParaSite" id="jg9230"/>
    </source>
</evidence>
<dbReference type="Gene3D" id="1.25.10.10">
    <property type="entry name" value="Leucine-rich Repeat Variant"/>
    <property type="match status" value="1"/>
</dbReference>
<dbReference type="InterPro" id="IPR011989">
    <property type="entry name" value="ARM-like"/>
</dbReference>
<dbReference type="Pfam" id="PF09070">
    <property type="entry name" value="PFU"/>
    <property type="match status" value="2"/>
</dbReference>
<name>A0A915ET54_9BILA</name>
<organism evidence="9 10">
    <name type="scientific">Ditylenchus dipsaci</name>
    <dbReference type="NCBI Taxonomy" id="166011"/>
    <lineage>
        <taxon>Eukaryota</taxon>
        <taxon>Metazoa</taxon>
        <taxon>Ecdysozoa</taxon>
        <taxon>Nematoda</taxon>
        <taxon>Chromadorea</taxon>
        <taxon>Rhabditida</taxon>
        <taxon>Tylenchina</taxon>
        <taxon>Tylenchomorpha</taxon>
        <taxon>Sphaerularioidea</taxon>
        <taxon>Anguinidae</taxon>
        <taxon>Anguininae</taxon>
        <taxon>Ditylenchus</taxon>
    </lineage>
</organism>
<dbReference type="Gene3D" id="2.130.10.10">
    <property type="entry name" value="YVTN repeat-like/Quinoprotein amine dehydrogenase"/>
    <property type="match status" value="1"/>
</dbReference>
<dbReference type="InterPro" id="IPR015155">
    <property type="entry name" value="PFU"/>
</dbReference>